<organism evidence="1 2">
    <name type="scientific">Marinobacterium rhizophilum</name>
    <dbReference type="NCBI Taxonomy" id="420402"/>
    <lineage>
        <taxon>Bacteria</taxon>
        <taxon>Pseudomonadati</taxon>
        <taxon>Pseudomonadota</taxon>
        <taxon>Gammaproteobacteria</taxon>
        <taxon>Oceanospirillales</taxon>
        <taxon>Oceanospirillaceae</taxon>
        <taxon>Marinobacterium</taxon>
    </lineage>
</organism>
<reference evidence="1" key="1">
    <citation type="submission" date="2021-04" db="EMBL/GenBank/DDBJ databases">
        <title>Oceanospirillales bacteria with DddD are important DMSP degraders in coastal seawater.</title>
        <authorList>
            <person name="Liu J."/>
        </authorList>
    </citation>
    <scope>NUCLEOTIDE SEQUENCE</scope>
    <source>
        <strain evidence="1">D13-1</strain>
    </source>
</reference>
<dbReference type="EMBL" id="CP073347">
    <property type="protein sequence ID" value="UTW10516.1"/>
    <property type="molecule type" value="Genomic_DNA"/>
</dbReference>
<protein>
    <submittedName>
        <fullName evidence="1">Uncharacterized protein</fullName>
    </submittedName>
</protein>
<dbReference type="RefSeq" id="WP_255852563.1">
    <property type="nucleotide sequence ID" value="NZ_CP073347.1"/>
</dbReference>
<evidence type="ECO:0000313" key="1">
    <source>
        <dbReference type="EMBL" id="UTW10516.1"/>
    </source>
</evidence>
<keyword evidence="2" id="KW-1185">Reference proteome</keyword>
<dbReference type="Proteomes" id="UP001058461">
    <property type="component" value="Chromosome"/>
</dbReference>
<evidence type="ECO:0000313" key="2">
    <source>
        <dbReference type="Proteomes" id="UP001058461"/>
    </source>
</evidence>
<name>A0ABY5HDU4_9GAMM</name>
<gene>
    <name evidence="1" type="ORF">KDW95_14580</name>
</gene>
<accession>A0ABY5HDU4</accession>
<proteinExistence type="predicted"/>
<sequence>MQTPIPRATKHSALLDRLPDIDALVLECTGLSCFSPRMVAARVQHVGVPAFRP</sequence>